<name>A0A6S6TK85_9BACT</name>
<protein>
    <submittedName>
        <fullName evidence="1">Uncharacterized protein</fullName>
    </submittedName>
</protein>
<organism evidence="1">
    <name type="scientific">uncultured Sulfurovum sp</name>
    <dbReference type="NCBI Taxonomy" id="269237"/>
    <lineage>
        <taxon>Bacteria</taxon>
        <taxon>Pseudomonadati</taxon>
        <taxon>Campylobacterota</taxon>
        <taxon>Epsilonproteobacteria</taxon>
        <taxon>Campylobacterales</taxon>
        <taxon>Sulfurovaceae</taxon>
        <taxon>Sulfurovum</taxon>
        <taxon>environmental samples</taxon>
    </lineage>
</organism>
<sequence length="63" mass="7257">MKKTILMLSVILFFIGCSEKEPTPKAPTKDRVEIRTSSAEPTISAEFIPEHIRRSRIEVVKHY</sequence>
<proteinExistence type="predicted"/>
<gene>
    <name evidence="1" type="ORF">HELGO_WM7478</name>
</gene>
<reference evidence="1" key="1">
    <citation type="submission" date="2020-01" db="EMBL/GenBank/DDBJ databases">
        <authorList>
            <person name="Meier V. D."/>
            <person name="Meier V D."/>
        </authorList>
    </citation>
    <scope>NUCLEOTIDE SEQUENCE</scope>
    <source>
        <strain evidence="1">HLG_WM_MAG_06</strain>
    </source>
</reference>
<dbReference type="AlphaFoldDB" id="A0A6S6TK85"/>
<dbReference type="PROSITE" id="PS51257">
    <property type="entry name" value="PROKAR_LIPOPROTEIN"/>
    <property type="match status" value="1"/>
</dbReference>
<dbReference type="EMBL" id="CACVAP010000090">
    <property type="protein sequence ID" value="CAA6818617.1"/>
    <property type="molecule type" value="Genomic_DNA"/>
</dbReference>
<accession>A0A6S6TK85</accession>
<evidence type="ECO:0000313" key="1">
    <source>
        <dbReference type="EMBL" id="CAA6818617.1"/>
    </source>
</evidence>